<dbReference type="STRING" id="407036.SAMN05216243_0281"/>
<organism evidence="1 2">
    <name type="scientific">Sediminibacillus albus</name>
    <dbReference type="NCBI Taxonomy" id="407036"/>
    <lineage>
        <taxon>Bacteria</taxon>
        <taxon>Bacillati</taxon>
        <taxon>Bacillota</taxon>
        <taxon>Bacilli</taxon>
        <taxon>Bacillales</taxon>
        <taxon>Bacillaceae</taxon>
        <taxon>Sediminibacillus</taxon>
    </lineage>
</organism>
<dbReference type="RefSeq" id="WP_245690027.1">
    <property type="nucleotide sequence ID" value="NZ_FNFL01000001.1"/>
</dbReference>
<dbReference type="EMBL" id="FNFL01000001">
    <property type="protein sequence ID" value="SDJ68274.1"/>
    <property type="molecule type" value="Genomic_DNA"/>
</dbReference>
<sequence>MATGIEKDNQLGYFIEDLWAQGFRLSDKDVRFVYLGKNSTAAPEWKVIKALKVTLQFQLHFDGSFFLSVLELLAKDSVKNRKMANAVLKEKGFAIEKK</sequence>
<evidence type="ECO:0000313" key="2">
    <source>
        <dbReference type="Proteomes" id="UP000198694"/>
    </source>
</evidence>
<gene>
    <name evidence="1" type="ORF">SAMN05216243_0281</name>
</gene>
<protein>
    <submittedName>
        <fullName evidence="1">Uncharacterized protein</fullName>
    </submittedName>
</protein>
<dbReference type="Proteomes" id="UP000198694">
    <property type="component" value="Unassembled WGS sequence"/>
</dbReference>
<accession>A0A1G8VQN0</accession>
<proteinExistence type="predicted"/>
<reference evidence="1 2" key="1">
    <citation type="submission" date="2016-10" db="EMBL/GenBank/DDBJ databases">
        <authorList>
            <person name="de Groot N.N."/>
        </authorList>
    </citation>
    <scope>NUCLEOTIDE SEQUENCE [LARGE SCALE GENOMIC DNA]</scope>
    <source>
        <strain evidence="1 2">CGMCC 1.6502</strain>
    </source>
</reference>
<keyword evidence="2" id="KW-1185">Reference proteome</keyword>
<dbReference type="InterPro" id="IPR046126">
    <property type="entry name" value="DUF6123"/>
</dbReference>
<dbReference type="AlphaFoldDB" id="A0A1G8VQN0"/>
<evidence type="ECO:0000313" key="1">
    <source>
        <dbReference type="EMBL" id="SDJ68274.1"/>
    </source>
</evidence>
<dbReference type="Pfam" id="PF19618">
    <property type="entry name" value="DUF6123"/>
    <property type="match status" value="1"/>
</dbReference>
<name>A0A1G8VQN0_9BACI</name>